<keyword evidence="1" id="KW-0812">Transmembrane</keyword>
<evidence type="ECO:0000256" key="1">
    <source>
        <dbReference type="SAM" id="Phobius"/>
    </source>
</evidence>
<dbReference type="EMBL" id="CP092624">
    <property type="protein sequence ID" value="UMM34438.1"/>
    <property type="molecule type" value="Genomic_DNA"/>
</dbReference>
<keyword evidence="1" id="KW-1133">Transmembrane helix</keyword>
<keyword evidence="1" id="KW-0472">Membrane</keyword>
<accession>A0AAE9F399</accession>
<sequence length="116" mass="13487">MYVTLARDSATFHSTGRFLLLVWYSPEFSFLVFCPIFISFQIADMSFRVFIEAPPNPDRMLERVLSVFIFVLYLFDTVFASQEEHNKGKDDMYKRKISAVGIKDRGVRVEQFAVPS</sequence>
<dbReference type="AlphaFoldDB" id="A0AAE9F399"/>
<evidence type="ECO:0000313" key="2">
    <source>
        <dbReference type="EMBL" id="UMM34438.1"/>
    </source>
</evidence>
<organism evidence="2 3">
    <name type="scientific">Caenorhabditis briggsae</name>
    <dbReference type="NCBI Taxonomy" id="6238"/>
    <lineage>
        <taxon>Eukaryota</taxon>
        <taxon>Metazoa</taxon>
        <taxon>Ecdysozoa</taxon>
        <taxon>Nematoda</taxon>
        <taxon>Chromadorea</taxon>
        <taxon>Rhabditida</taxon>
        <taxon>Rhabditina</taxon>
        <taxon>Rhabditomorpha</taxon>
        <taxon>Rhabditoidea</taxon>
        <taxon>Rhabditidae</taxon>
        <taxon>Peloderinae</taxon>
        <taxon>Caenorhabditis</taxon>
    </lineage>
</organism>
<gene>
    <name evidence="2" type="ORF">L5515_007518</name>
</gene>
<evidence type="ECO:0000313" key="3">
    <source>
        <dbReference type="Proteomes" id="UP000829354"/>
    </source>
</evidence>
<feature type="transmembrane region" description="Helical" evidence="1">
    <location>
        <begin position="21"/>
        <end position="43"/>
    </location>
</feature>
<reference evidence="2 3" key="1">
    <citation type="submission" date="2022-04" db="EMBL/GenBank/DDBJ databases">
        <title>Chromosome-level reference genomes for two strains of Caenorhabditis briggsae: an improved platform for comparative genomics.</title>
        <authorList>
            <person name="Stevens L."/>
            <person name="Andersen E."/>
        </authorList>
    </citation>
    <scope>NUCLEOTIDE SEQUENCE [LARGE SCALE GENOMIC DNA]</scope>
    <source>
        <strain evidence="2">VX34</strain>
        <tissue evidence="2">Whole-organism</tissue>
    </source>
</reference>
<protein>
    <submittedName>
        <fullName evidence="2">Uncharacterized protein</fullName>
    </submittedName>
</protein>
<name>A0AAE9F399_CAEBR</name>
<dbReference type="Proteomes" id="UP000829354">
    <property type="component" value="Chromosome V"/>
</dbReference>
<keyword evidence="3" id="KW-1185">Reference proteome</keyword>
<feature type="transmembrane region" description="Helical" evidence="1">
    <location>
        <begin position="63"/>
        <end position="80"/>
    </location>
</feature>
<proteinExistence type="predicted"/>